<feature type="transmembrane region" description="Helical" evidence="5">
    <location>
        <begin position="39"/>
        <end position="68"/>
    </location>
</feature>
<feature type="transmembrane region" description="Helical" evidence="5">
    <location>
        <begin position="348"/>
        <end position="372"/>
    </location>
</feature>
<feature type="transmembrane region" description="Helical" evidence="5">
    <location>
        <begin position="110"/>
        <end position="130"/>
    </location>
</feature>
<evidence type="ECO:0000259" key="6">
    <source>
        <dbReference type="Pfam" id="PF04932"/>
    </source>
</evidence>
<feature type="transmembrane region" description="Helical" evidence="5">
    <location>
        <begin position="205"/>
        <end position="223"/>
    </location>
</feature>
<comment type="subcellular location">
    <subcellularLocation>
        <location evidence="1">Membrane</location>
        <topology evidence="1">Multi-pass membrane protein</topology>
    </subcellularLocation>
</comment>
<dbReference type="InterPro" id="IPR051533">
    <property type="entry name" value="WaaL-like"/>
</dbReference>
<dbReference type="EMBL" id="VFPU01000001">
    <property type="protein sequence ID" value="TQM95274.1"/>
    <property type="molecule type" value="Genomic_DNA"/>
</dbReference>
<keyword evidence="3 5" id="KW-1133">Transmembrane helix</keyword>
<feature type="transmembrane region" description="Helical" evidence="5">
    <location>
        <begin position="163"/>
        <end position="185"/>
    </location>
</feature>
<dbReference type="InterPro" id="IPR007016">
    <property type="entry name" value="O-antigen_ligase-rel_domated"/>
</dbReference>
<dbReference type="PANTHER" id="PTHR37422:SF13">
    <property type="entry name" value="LIPOPOLYSACCHARIDE BIOSYNTHESIS PROTEIN PA4999-RELATED"/>
    <property type="match status" value="1"/>
</dbReference>
<protein>
    <submittedName>
        <fullName evidence="7">O-antigen ligase</fullName>
    </submittedName>
</protein>
<sequence>MTMAWRDLATRAGAGALVLLAVALTLAVAYLVPERPEVALGLAGTVLVAVAALVHPVTLPLLAMPLIVVVARVGGGGVDLTVSDVALGLAFAPAVVLAPRPFSPQLRTLLWLNVVYQAATLFTLVANPFLANTVEWFHAWMLVSGALLVGWAVGAAGHARAGLTLFLLACLGLAIPTIVQGALQVASGDFGAVYPSWPWSMHKNFIGTLLGSAALVVYARPTWLGWSRLWARSAFWVMVAAIAASQSRQALIGLAIGLLVISLRQRERAGRVWLLLVGLVPVGYLVLTMVRDQIASGNQHNSWFQRLEWYAESVRIWADAPLVGHGLRYWTQPDAPGVFQPPNAFLEVAASAGLVGLVGFLVLWVGVVVVLMRMNPVYGTLALAVALSRLGQSQLDLFWVSVSVSVPFMLIGVCLGGEQRALDRTSTEARPRRDARPVLA</sequence>
<evidence type="ECO:0000256" key="4">
    <source>
        <dbReference type="ARBA" id="ARBA00023136"/>
    </source>
</evidence>
<evidence type="ECO:0000256" key="2">
    <source>
        <dbReference type="ARBA" id="ARBA00022692"/>
    </source>
</evidence>
<name>A0A543KJN5_9MICO</name>
<proteinExistence type="predicted"/>
<dbReference type="Pfam" id="PF04932">
    <property type="entry name" value="Wzy_C"/>
    <property type="match status" value="1"/>
</dbReference>
<evidence type="ECO:0000256" key="1">
    <source>
        <dbReference type="ARBA" id="ARBA00004141"/>
    </source>
</evidence>
<dbReference type="RefSeq" id="WP_141817056.1">
    <property type="nucleotide sequence ID" value="NZ_BAAAIL010000003.1"/>
</dbReference>
<feature type="domain" description="O-antigen ligase-related" evidence="6">
    <location>
        <begin position="234"/>
        <end position="361"/>
    </location>
</feature>
<keyword evidence="8" id="KW-1185">Reference proteome</keyword>
<organism evidence="7 8">
    <name type="scientific">Ornithinimicrobium humiphilum</name>
    <dbReference type="NCBI Taxonomy" id="125288"/>
    <lineage>
        <taxon>Bacteria</taxon>
        <taxon>Bacillati</taxon>
        <taxon>Actinomycetota</taxon>
        <taxon>Actinomycetes</taxon>
        <taxon>Micrococcales</taxon>
        <taxon>Ornithinimicrobiaceae</taxon>
        <taxon>Ornithinimicrobium</taxon>
    </lineage>
</organism>
<accession>A0A543KJN5</accession>
<evidence type="ECO:0000256" key="3">
    <source>
        <dbReference type="ARBA" id="ARBA00022989"/>
    </source>
</evidence>
<feature type="transmembrane region" description="Helical" evidence="5">
    <location>
        <begin position="12"/>
        <end position="32"/>
    </location>
</feature>
<dbReference type="OrthoDB" id="3837781at2"/>
<keyword evidence="4 5" id="KW-0472">Membrane</keyword>
<dbReference type="PANTHER" id="PTHR37422">
    <property type="entry name" value="TEICHURONIC ACID BIOSYNTHESIS PROTEIN TUAE"/>
    <property type="match status" value="1"/>
</dbReference>
<evidence type="ECO:0000313" key="8">
    <source>
        <dbReference type="Proteomes" id="UP000315133"/>
    </source>
</evidence>
<dbReference type="Proteomes" id="UP000315133">
    <property type="component" value="Unassembled WGS sequence"/>
</dbReference>
<feature type="transmembrane region" description="Helical" evidence="5">
    <location>
        <begin position="80"/>
        <end position="98"/>
    </location>
</feature>
<feature type="transmembrane region" description="Helical" evidence="5">
    <location>
        <begin position="272"/>
        <end position="290"/>
    </location>
</feature>
<keyword evidence="2 5" id="KW-0812">Transmembrane</keyword>
<dbReference type="GO" id="GO:0016874">
    <property type="term" value="F:ligase activity"/>
    <property type="evidence" value="ECO:0007669"/>
    <property type="project" value="UniProtKB-KW"/>
</dbReference>
<comment type="caution">
    <text evidence="7">The sequence shown here is derived from an EMBL/GenBank/DDBJ whole genome shotgun (WGS) entry which is preliminary data.</text>
</comment>
<evidence type="ECO:0000256" key="5">
    <source>
        <dbReference type="SAM" id="Phobius"/>
    </source>
</evidence>
<keyword evidence="7" id="KW-0436">Ligase</keyword>
<dbReference type="GO" id="GO:0016020">
    <property type="term" value="C:membrane"/>
    <property type="evidence" value="ECO:0007669"/>
    <property type="project" value="UniProtKB-SubCell"/>
</dbReference>
<reference evidence="7 8" key="1">
    <citation type="submission" date="2019-06" db="EMBL/GenBank/DDBJ databases">
        <title>Sequencing the genomes of 1000 actinobacteria strains.</title>
        <authorList>
            <person name="Klenk H.-P."/>
        </authorList>
    </citation>
    <scope>NUCLEOTIDE SEQUENCE [LARGE SCALE GENOMIC DNA]</scope>
    <source>
        <strain evidence="7 8">DSM 12362</strain>
    </source>
</reference>
<feature type="transmembrane region" description="Helical" evidence="5">
    <location>
        <begin position="136"/>
        <end position="156"/>
    </location>
</feature>
<evidence type="ECO:0000313" key="7">
    <source>
        <dbReference type="EMBL" id="TQM95274.1"/>
    </source>
</evidence>
<gene>
    <name evidence="7" type="ORF">FB476_0113</name>
</gene>
<dbReference type="AlphaFoldDB" id="A0A543KJN5"/>